<feature type="region of interest" description="Disordered" evidence="1">
    <location>
        <begin position="1"/>
        <end position="43"/>
    </location>
</feature>
<dbReference type="Gene3D" id="3.30.200.20">
    <property type="entry name" value="Phosphorylase Kinase, domain 1"/>
    <property type="match status" value="1"/>
</dbReference>
<dbReference type="Pfam" id="PF01636">
    <property type="entry name" value="APH"/>
    <property type="match status" value="1"/>
</dbReference>
<name>A0A6L5R1B7_9MICO</name>
<accession>A0A6L5R1B7</accession>
<dbReference type="InterPro" id="IPR011009">
    <property type="entry name" value="Kinase-like_dom_sf"/>
</dbReference>
<dbReference type="PANTHER" id="PTHR21310:SF42">
    <property type="entry name" value="BIFUNCTIONAL AAC_APH"/>
    <property type="match status" value="1"/>
</dbReference>
<comment type="caution">
    <text evidence="3">The sequence shown here is derived from an EMBL/GenBank/DDBJ whole genome shotgun (WGS) entry which is preliminary data.</text>
</comment>
<dbReference type="PANTHER" id="PTHR21310">
    <property type="entry name" value="AMINOGLYCOSIDE PHOSPHOTRANSFERASE-RELATED-RELATED"/>
    <property type="match status" value="1"/>
</dbReference>
<dbReference type="Gene3D" id="3.90.1200.10">
    <property type="match status" value="1"/>
</dbReference>
<proteinExistence type="predicted"/>
<organism evidence="3 4">
    <name type="scientific">Agromyces kandeliae</name>
    <dbReference type="NCBI Taxonomy" id="2666141"/>
    <lineage>
        <taxon>Bacteria</taxon>
        <taxon>Bacillati</taxon>
        <taxon>Actinomycetota</taxon>
        <taxon>Actinomycetes</taxon>
        <taxon>Micrococcales</taxon>
        <taxon>Microbacteriaceae</taxon>
        <taxon>Agromyces</taxon>
    </lineage>
</organism>
<evidence type="ECO:0000259" key="2">
    <source>
        <dbReference type="Pfam" id="PF01636"/>
    </source>
</evidence>
<reference evidence="3 4" key="1">
    <citation type="submission" date="2019-11" db="EMBL/GenBank/DDBJ databases">
        <title>Agromyces kandeliae sp. nov., isolated from mangrove soil.</title>
        <authorList>
            <person name="Wang R."/>
        </authorList>
    </citation>
    <scope>NUCLEOTIDE SEQUENCE [LARGE SCALE GENOMIC DNA]</scope>
    <source>
        <strain evidence="3 4">Q22</strain>
    </source>
</reference>
<protein>
    <submittedName>
        <fullName evidence="3">Phosphotransferase</fullName>
    </submittedName>
</protein>
<evidence type="ECO:0000313" key="4">
    <source>
        <dbReference type="Proteomes" id="UP000476511"/>
    </source>
</evidence>
<dbReference type="EMBL" id="WKJD01000012">
    <property type="protein sequence ID" value="MRX43752.1"/>
    <property type="molecule type" value="Genomic_DNA"/>
</dbReference>
<dbReference type="InterPro" id="IPR002575">
    <property type="entry name" value="Aminoglycoside_PTrfase"/>
</dbReference>
<dbReference type="CDD" id="cd05155">
    <property type="entry name" value="APH_ChoK_like_1"/>
    <property type="match status" value="1"/>
</dbReference>
<dbReference type="InterPro" id="IPR051678">
    <property type="entry name" value="AGP_Transferase"/>
</dbReference>
<dbReference type="Proteomes" id="UP000476511">
    <property type="component" value="Unassembled WGS sequence"/>
</dbReference>
<keyword evidence="4" id="KW-1185">Reference proteome</keyword>
<evidence type="ECO:0000313" key="3">
    <source>
        <dbReference type="EMBL" id="MRX43752.1"/>
    </source>
</evidence>
<dbReference type="AlphaFoldDB" id="A0A6L5R1B7"/>
<evidence type="ECO:0000256" key="1">
    <source>
        <dbReference type="SAM" id="MobiDB-lite"/>
    </source>
</evidence>
<dbReference type="GO" id="GO:0016740">
    <property type="term" value="F:transferase activity"/>
    <property type="evidence" value="ECO:0007669"/>
    <property type="project" value="UniProtKB-KW"/>
</dbReference>
<gene>
    <name evidence="3" type="ORF">GJR97_08415</name>
</gene>
<dbReference type="SUPFAM" id="SSF56112">
    <property type="entry name" value="Protein kinase-like (PK-like)"/>
    <property type="match status" value="1"/>
</dbReference>
<feature type="domain" description="Aminoglycoside phosphotransferase" evidence="2">
    <location>
        <begin position="93"/>
        <end position="327"/>
    </location>
</feature>
<keyword evidence="3" id="KW-0808">Transferase</keyword>
<sequence length="359" mass="38760">MLPVHTNETRKRCADSPAGSAGVMEPYSGPNPGVGTERDRVRVSRRRRAGTLRLRCIEGRRPVTDAPPPDFDVDEALAARLVDAQHPDLADEVRFVANGWDNAMFRLGDDLAIRMPRRREALDLMVHEQRWLPELAPRLPVAVPAPVRNGRPAPELGYDAPWSIVPWFRGASGLAFDVATRDVAVNALASFVAELGATPAPADAPRNAWRGVPLAHRDDDVRSRLARGRIPGAAGLVPVWDRALAASGWSGPPVWLHGDLHPHNLLLAPSGALVAVVDFGDVTAGDPATDLATAWLTFGPSARRRFRAELEERRGVDEATWARARGWALVIASAVVDRAGPSGPFGTVASSALEQVRLD</sequence>